<dbReference type="RefSeq" id="WP_054679820.1">
    <property type="nucleotide sequence ID" value="NZ_AYYO01000041.1"/>
</dbReference>
<keyword evidence="5" id="KW-1185">Reference proteome</keyword>
<name>A0A0R1ZKP0_9LACO</name>
<gene>
    <name evidence="4" type="ORF">FC18_GL001877</name>
</gene>
<dbReference type="PANTHER" id="PTHR40083:SF1">
    <property type="entry name" value="UPF0122 PROTEIN YLXM"/>
    <property type="match status" value="1"/>
</dbReference>
<dbReference type="NCBIfam" id="NF001068">
    <property type="entry name" value="PRK00118.1-4"/>
    <property type="match status" value="1"/>
</dbReference>
<dbReference type="PANTHER" id="PTHR40083">
    <property type="entry name" value="UPF0122 PROTEIN CBO2450/CLC_2298"/>
    <property type="match status" value="1"/>
</dbReference>
<dbReference type="OrthoDB" id="6392at2"/>
<evidence type="ECO:0000313" key="5">
    <source>
        <dbReference type="Proteomes" id="UP000051679"/>
    </source>
</evidence>
<dbReference type="InterPro" id="IPR036388">
    <property type="entry name" value="WH-like_DNA-bd_sf"/>
</dbReference>
<comment type="function">
    <text evidence="2 3">Might take part in the signal recognition particle (SRP) pathway. This is inferred from the conservation of its genetic proximity to ftsY/ffh. May be a regulatory protein.</text>
</comment>
<dbReference type="HAMAP" id="MF_00245">
    <property type="entry name" value="UPF0122"/>
    <property type="match status" value="1"/>
</dbReference>
<dbReference type="EMBL" id="AYYO01000041">
    <property type="protein sequence ID" value="KRM54914.1"/>
    <property type="molecule type" value="Genomic_DNA"/>
</dbReference>
<dbReference type="NCBIfam" id="NF045758">
    <property type="entry name" value="YlxM"/>
    <property type="match status" value="1"/>
</dbReference>
<dbReference type="PATRIC" id="fig|1291052.5.peg.1937"/>
<reference evidence="4 5" key="1">
    <citation type="journal article" date="2015" name="Genome Announc.">
        <title>Expanding the biotechnology potential of lactobacilli through comparative genomics of 213 strains and associated genera.</title>
        <authorList>
            <person name="Sun Z."/>
            <person name="Harris H.M."/>
            <person name="McCann A."/>
            <person name="Guo C."/>
            <person name="Argimon S."/>
            <person name="Zhang W."/>
            <person name="Yang X."/>
            <person name="Jeffery I.B."/>
            <person name="Cooney J.C."/>
            <person name="Kagawa T.F."/>
            <person name="Liu W."/>
            <person name="Song Y."/>
            <person name="Salvetti E."/>
            <person name="Wrobel A."/>
            <person name="Rasinkangas P."/>
            <person name="Parkhill J."/>
            <person name="Rea M.C."/>
            <person name="O'Sullivan O."/>
            <person name="Ritari J."/>
            <person name="Douillard F.P."/>
            <person name="Paul Ross R."/>
            <person name="Yang R."/>
            <person name="Briner A.E."/>
            <person name="Felis G.E."/>
            <person name="de Vos W.M."/>
            <person name="Barrangou R."/>
            <person name="Klaenhammer T.R."/>
            <person name="Caufield P.W."/>
            <person name="Cui Y."/>
            <person name="Zhang H."/>
            <person name="O'Toole P.W."/>
        </authorList>
    </citation>
    <scope>NUCLEOTIDE SEQUENCE [LARGE SCALE GENOMIC DNA]</scope>
    <source>
        <strain evidence="4 5">DSM 20505</strain>
    </source>
</reference>
<dbReference type="STRING" id="1291052.FC18_GL001877"/>
<accession>A0A0R1ZKP0</accession>
<organism evidence="4 5">
    <name type="scientific">Lacticaseibacillus sharpeae JCM 1186 = DSM 20505</name>
    <dbReference type="NCBI Taxonomy" id="1291052"/>
    <lineage>
        <taxon>Bacteria</taxon>
        <taxon>Bacillati</taxon>
        <taxon>Bacillota</taxon>
        <taxon>Bacilli</taxon>
        <taxon>Lactobacillales</taxon>
        <taxon>Lactobacillaceae</taxon>
        <taxon>Lacticaseibacillus</taxon>
    </lineage>
</organism>
<proteinExistence type="inferred from homology"/>
<dbReference type="InterPro" id="IPR054831">
    <property type="entry name" value="UPF0122_fam_protein"/>
</dbReference>
<dbReference type="Pfam" id="PF04297">
    <property type="entry name" value="UPF0122"/>
    <property type="match status" value="1"/>
</dbReference>
<evidence type="ECO:0000256" key="2">
    <source>
        <dbReference type="ARBA" id="ARBA00024764"/>
    </source>
</evidence>
<sequence>MELEKTNRMNDLFAFYRGLLTKKQQDYLELYYGDDYSLGEIADDFGVSRQAVYDNIRRSAHSLEQYEAKLHMLAKFTASNGAVDALSKYVKEHYPDDDDLRHLLGTVQGTVDA</sequence>
<dbReference type="Gene3D" id="1.10.10.10">
    <property type="entry name" value="Winged helix-like DNA-binding domain superfamily/Winged helix DNA-binding domain"/>
    <property type="match status" value="1"/>
</dbReference>
<comment type="caution">
    <text evidence="4">The sequence shown here is derived from an EMBL/GenBank/DDBJ whole genome shotgun (WGS) entry which is preliminary data.</text>
</comment>
<evidence type="ECO:0000256" key="1">
    <source>
        <dbReference type="ARBA" id="ARBA00008720"/>
    </source>
</evidence>
<dbReference type="AlphaFoldDB" id="A0A0R1ZKP0"/>
<dbReference type="InterPro" id="IPR007394">
    <property type="entry name" value="UPF0122"/>
</dbReference>
<dbReference type="InterPro" id="IPR013324">
    <property type="entry name" value="RNA_pol_sigma_r3/r4-like"/>
</dbReference>
<evidence type="ECO:0000256" key="3">
    <source>
        <dbReference type="HAMAP-Rule" id="MF_00245"/>
    </source>
</evidence>
<dbReference type="SUPFAM" id="SSF88659">
    <property type="entry name" value="Sigma3 and sigma4 domains of RNA polymerase sigma factors"/>
    <property type="match status" value="1"/>
</dbReference>
<dbReference type="NCBIfam" id="NF001070">
    <property type="entry name" value="PRK00118.1-6"/>
    <property type="match status" value="1"/>
</dbReference>
<dbReference type="Proteomes" id="UP000051679">
    <property type="component" value="Unassembled WGS sequence"/>
</dbReference>
<evidence type="ECO:0000313" key="4">
    <source>
        <dbReference type="EMBL" id="KRM54914.1"/>
    </source>
</evidence>
<protein>
    <recommendedName>
        <fullName evidence="3">UPF0122 protein FC18_GL001877</fullName>
    </recommendedName>
</protein>
<comment type="similarity">
    <text evidence="1 3">Belongs to the UPF0122 family.</text>
</comment>